<dbReference type="Gene3D" id="3.90.550.10">
    <property type="entry name" value="Spore Coat Polysaccharide Biosynthesis Protein SpsA, Chain A"/>
    <property type="match status" value="1"/>
</dbReference>
<dbReference type="CDD" id="cd06433">
    <property type="entry name" value="GT_2_WfgS_like"/>
    <property type="match status" value="1"/>
</dbReference>
<organism evidence="2">
    <name type="scientific">Rhizobium leguminosarum</name>
    <dbReference type="NCBI Taxonomy" id="384"/>
    <lineage>
        <taxon>Bacteria</taxon>
        <taxon>Pseudomonadati</taxon>
        <taxon>Pseudomonadota</taxon>
        <taxon>Alphaproteobacteria</taxon>
        <taxon>Hyphomicrobiales</taxon>
        <taxon>Rhizobiaceae</taxon>
        <taxon>Rhizobium/Agrobacterium group</taxon>
        <taxon>Rhizobium</taxon>
    </lineage>
</organism>
<dbReference type="PANTHER" id="PTHR43685">
    <property type="entry name" value="GLYCOSYLTRANSFERASE"/>
    <property type="match status" value="1"/>
</dbReference>
<comment type="caution">
    <text evidence="2">The sequence shown here is derived from an EMBL/GenBank/DDBJ whole genome shotgun (WGS) entry which is preliminary data.</text>
</comment>
<protein>
    <submittedName>
        <fullName evidence="2">Glycosyl transferase</fullName>
    </submittedName>
</protein>
<reference evidence="2" key="1">
    <citation type="submission" date="2016-04" db="EMBL/GenBank/DDBJ databases">
        <title>Fast-growing isolate from the root nodules of Vavilovia formosa.</title>
        <authorList>
            <person name="Kimeklis A."/>
            <person name="Safronova V."/>
            <person name="Belimov A."/>
            <person name="Andronov E."/>
        </authorList>
    </citation>
    <scope>NUCLEOTIDE SEQUENCE [LARGE SCALE GENOMIC DNA]</scope>
    <source>
        <strain evidence="2">Vaf-46</strain>
    </source>
</reference>
<dbReference type="Pfam" id="PF00535">
    <property type="entry name" value="Glycos_transf_2"/>
    <property type="match status" value="1"/>
</dbReference>
<dbReference type="InterPro" id="IPR001173">
    <property type="entry name" value="Glyco_trans_2-like"/>
</dbReference>
<dbReference type="SUPFAM" id="SSF53448">
    <property type="entry name" value="Nucleotide-diphospho-sugar transferases"/>
    <property type="match status" value="1"/>
</dbReference>
<dbReference type="PANTHER" id="PTHR43685:SF11">
    <property type="entry name" value="GLYCOSYLTRANSFERASE TAGX-RELATED"/>
    <property type="match status" value="1"/>
</dbReference>
<accession>A0A179BI34</accession>
<gene>
    <name evidence="2" type="ORF">A4U53_28570</name>
</gene>
<keyword evidence="2" id="KW-0808">Transferase</keyword>
<evidence type="ECO:0000313" key="2">
    <source>
        <dbReference type="EMBL" id="OAP90999.1"/>
    </source>
</evidence>
<dbReference type="GO" id="GO:0016740">
    <property type="term" value="F:transferase activity"/>
    <property type="evidence" value="ECO:0007669"/>
    <property type="project" value="UniProtKB-KW"/>
</dbReference>
<proteinExistence type="predicted"/>
<dbReference type="InterPro" id="IPR050834">
    <property type="entry name" value="Glycosyltransf_2"/>
</dbReference>
<sequence>MISRFSSLGLGIALRRLLGVRLGRFHQYGPRQLSVAAVKHVGDEDRLPMISLVTPSFNQAHFVEKTLESVLGQNYPKLQYIVQDGLSSDGTQEILGRYATRNIDIRIETDDGQTDALNKGFAHTDGEIMGYLNSDDLLLPGTLRLVGRYFRDNPSVDVIYGNRLIVDEVGREVGRWVLPEHNSEILTFIDYVPQETMFWRRRIWERVGGRFDTDFHFAMDWELLLRFIHAGAVFRHLPGLFGAFRVHRNQKSQADFLVRGAGEMNCLRLRYGSKNMSFVRRIVLHWAYLSQHRLADAAFEASLRKNG</sequence>
<evidence type="ECO:0000259" key="1">
    <source>
        <dbReference type="Pfam" id="PF00535"/>
    </source>
</evidence>
<dbReference type="AlphaFoldDB" id="A0A179BI34"/>
<name>A0A179BI34_RHILE</name>
<dbReference type="EMBL" id="LWBS01000413">
    <property type="protein sequence ID" value="OAP90999.1"/>
    <property type="molecule type" value="Genomic_DNA"/>
</dbReference>
<feature type="domain" description="Glycosyltransferase 2-like" evidence="1">
    <location>
        <begin position="51"/>
        <end position="174"/>
    </location>
</feature>
<dbReference type="InterPro" id="IPR029044">
    <property type="entry name" value="Nucleotide-diphossugar_trans"/>
</dbReference>